<dbReference type="InterPro" id="IPR027794">
    <property type="entry name" value="tRNase_Z_dom"/>
</dbReference>
<dbReference type="Pfam" id="PF23023">
    <property type="entry name" value="Anti-Pycsar_Apyc1"/>
    <property type="match status" value="1"/>
</dbReference>
<sequence>MNWSANVLSTVTSDTEPTIVIEFDSAKYIFNAGENINRTFIQGRPNWKKTKGIFITSVGTQRASGLAGMLMTLGDANLGQIAVIGPQGLTHFIAAMRKYVFRSNLTVNPKDVPLLRPSSHASNPVYKDEHVTVYALPLLPDTLGSLFDDGSEKLHEVSATPVKRKRSSSAESSSSKRPNPLSEKLNPESHVPRNLEDHNVSVEELSRAVGFNPQDLQGQLAQRWREVMVRAIFPQVTPTANQKVEQEAQHASGKMVGGKGKKSSTSQKHESAKQTTPAPVAGPSLVQRFRSPPFQNYRPRRPAAINGQDEQLPPFSLVRDAPCNTVETKPTLAYAIVGPRIRGKFDAAKAKALQIPNGDQRRSLTQGLTITFKAKEDGQMVERTVRPEEVMGASEAPSVALILDTPTRGHISPLTSSFEESPTFSRFLSSAEKDIDECSVRTVFHICGDDVLEDERYISFMNRFAPDVQHVISSKQHGPNPVTFTSAAFNQLRLSQLDANIFRIPTYSLNAAKSHEAIPNIPANSSMMRANARHSIRPFHPPVYDKLMEEKDLFHPAAEVHAPLALSDLTAKRFQEAKDAVVQYSLCSSIPETPGSNVIITPLGTSSAVPTKYRNVSSTLVRIPNYGSILLDTGEGTWGQFARHFGTSESMSPNAWDALRELKCIFISHLHADHHGGLAKILAMRSRLDPPPTEPLYLIAQSEVFLYIHEYADIEDLGLNRSSENGVKCILSDVLHVNTRQPVRTYGNAYHWLSVPESQRLVGELCKTLGLQSFGTVDVNHTAPCYAALIKHIEGWSVVFSGDTIPTDRLVWAGKGATLLIHEASMGDDPTETAIAHVKRHSTFGQAVDIGRRMKADNILLTHFSARYPQMPPSGVPQPYNEKDSSREPFLALAFDNADIKIGDVWKMNMYLQAIEQSFLDTVEEGDDEQSTDVQVDVPL</sequence>
<evidence type="ECO:0000256" key="9">
    <source>
        <dbReference type="ARBA" id="ARBA00022801"/>
    </source>
</evidence>
<dbReference type="GO" id="GO:0042781">
    <property type="term" value="F:3'-tRNA processing endoribonuclease activity"/>
    <property type="evidence" value="ECO:0007669"/>
    <property type="project" value="UniProtKB-EC"/>
</dbReference>
<comment type="catalytic activity">
    <reaction evidence="1">
        <text>Endonucleolytic cleavage of RNA, removing extra 3' nucleotides from tRNA precursor, generating 3' termini of tRNAs. A 3'-hydroxy group is left at the tRNA terminus and a 5'-phosphoryl group is left at the trailer molecule.</text>
        <dbReference type="EC" id="3.1.26.11"/>
    </reaction>
</comment>
<comment type="cofactor">
    <cofactor evidence="2">
        <name>Zn(2+)</name>
        <dbReference type="ChEBI" id="CHEBI:29105"/>
    </cofactor>
</comment>
<keyword evidence="14" id="KW-1185">Reference proteome</keyword>
<keyword evidence="6" id="KW-0540">Nuclease</keyword>
<evidence type="ECO:0000256" key="2">
    <source>
        <dbReference type="ARBA" id="ARBA00001947"/>
    </source>
</evidence>
<keyword evidence="5" id="KW-0819">tRNA processing</keyword>
<dbReference type="STRING" id="436010.A0A166RC72"/>
<keyword evidence="9" id="KW-0378">Hydrolase</keyword>
<evidence type="ECO:0000256" key="1">
    <source>
        <dbReference type="ARBA" id="ARBA00000402"/>
    </source>
</evidence>
<gene>
    <name evidence="13" type="ORF">FIBSPDRAFT_948023</name>
</gene>
<protein>
    <recommendedName>
        <fullName evidence="4">ribonuclease Z</fullName>
        <ecNumber evidence="4">3.1.26.11</ecNumber>
    </recommendedName>
</protein>
<dbReference type="Pfam" id="PF13691">
    <property type="entry name" value="Lactamase_B_4"/>
    <property type="match status" value="1"/>
</dbReference>
<dbReference type="AlphaFoldDB" id="A0A166RC72"/>
<dbReference type="OrthoDB" id="527344at2759"/>
<evidence type="ECO:0000256" key="5">
    <source>
        <dbReference type="ARBA" id="ARBA00022694"/>
    </source>
</evidence>
<feature type="region of interest" description="Disordered" evidence="11">
    <location>
        <begin position="239"/>
        <end position="286"/>
    </location>
</feature>
<dbReference type="GO" id="GO:1990180">
    <property type="term" value="P:mitochondrial tRNA 3'-end processing"/>
    <property type="evidence" value="ECO:0007669"/>
    <property type="project" value="TreeGrafter"/>
</dbReference>
<comment type="similarity">
    <text evidence="3">Belongs to the RNase Z family.</text>
</comment>
<dbReference type="PANTHER" id="PTHR12553">
    <property type="entry name" value="ZINC PHOSPHODIESTERASE ELAC PROTEIN 2"/>
    <property type="match status" value="1"/>
</dbReference>
<accession>A0A166RC72</accession>
<dbReference type="EMBL" id="KV417505">
    <property type="protein sequence ID" value="KZP28129.1"/>
    <property type="molecule type" value="Genomic_DNA"/>
</dbReference>
<evidence type="ECO:0000259" key="12">
    <source>
        <dbReference type="Pfam" id="PF13691"/>
    </source>
</evidence>
<feature type="region of interest" description="Disordered" evidence="11">
    <location>
        <begin position="155"/>
        <end position="194"/>
    </location>
</feature>
<feature type="compositionally biased region" description="Basic and acidic residues" evidence="11">
    <location>
        <begin position="185"/>
        <end position="194"/>
    </location>
</feature>
<dbReference type="Gene3D" id="3.60.15.10">
    <property type="entry name" value="Ribonuclease Z/Hydroxyacylglutathione hydrolase-like"/>
    <property type="match status" value="3"/>
</dbReference>
<evidence type="ECO:0000256" key="10">
    <source>
        <dbReference type="ARBA" id="ARBA00022833"/>
    </source>
</evidence>
<dbReference type="InterPro" id="IPR047151">
    <property type="entry name" value="RNZ2-like"/>
</dbReference>
<dbReference type="PANTHER" id="PTHR12553:SF49">
    <property type="entry name" value="ZINC PHOSPHODIESTERASE ELAC PROTEIN 2"/>
    <property type="match status" value="1"/>
</dbReference>
<evidence type="ECO:0000256" key="8">
    <source>
        <dbReference type="ARBA" id="ARBA00022759"/>
    </source>
</evidence>
<evidence type="ECO:0000256" key="4">
    <source>
        <dbReference type="ARBA" id="ARBA00012477"/>
    </source>
</evidence>
<evidence type="ECO:0000313" key="14">
    <source>
        <dbReference type="Proteomes" id="UP000076532"/>
    </source>
</evidence>
<evidence type="ECO:0000256" key="11">
    <source>
        <dbReference type="SAM" id="MobiDB-lite"/>
    </source>
</evidence>
<evidence type="ECO:0000256" key="6">
    <source>
        <dbReference type="ARBA" id="ARBA00022722"/>
    </source>
</evidence>
<proteinExistence type="inferred from homology"/>
<dbReference type="SUPFAM" id="SSF56281">
    <property type="entry name" value="Metallo-hydrolase/oxidoreductase"/>
    <property type="match status" value="2"/>
</dbReference>
<keyword evidence="7" id="KW-0479">Metal-binding</keyword>
<dbReference type="GO" id="GO:0005739">
    <property type="term" value="C:mitochondrion"/>
    <property type="evidence" value="ECO:0007669"/>
    <property type="project" value="TreeGrafter"/>
</dbReference>
<dbReference type="GO" id="GO:0046872">
    <property type="term" value="F:metal ion binding"/>
    <property type="evidence" value="ECO:0007669"/>
    <property type="project" value="UniProtKB-KW"/>
</dbReference>
<dbReference type="CDD" id="cd07718">
    <property type="entry name" value="RNaseZ_ELAC1_ELAC2-C-term-like_MBL-fold"/>
    <property type="match status" value="1"/>
</dbReference>
<keyword evidence="10" id="KW-0862">Zinc</keyword>
<dbReference type="Proteomes" id="UP000076532">
    <property type="component" value="Unassembled WGS sequence"/>
</dbReference>
<evidence type="ECO:0000313" key="13">
    <source>
        <dbReference type="EMBL" id="KZP28129.1"/>
    </source>
</evidence>
<reference evidence="13 14" key="1">
    <citation type="journal article" date="2016" name="Mol. Biol. Evol.">
        <title>Comparative Genomics of Early-Diverging Mushroom-Forming Fungi Provides Insights into the Origins of Lignocellulose Decay Capabilities.</title>
        <authorList>
            <person name="Nagy L.G."/>
            <person name="Riley R."/>
            <person name="Tritt A."/>
            <person name="Adam C."/>
            <person name="Daum C."/>
            <person name="Floudas D."/>
            <person name="Sun H."/>
            <person name="Yadav J.S."/>
            <person name="Pangilinan J."/>
            <person name="Larsson K.H."/>
            <person name="Matsuura K."/>
            <person name="Barry K."/>
            <person name="Labutti K."/>
            <person name="Kuo R."/>
            <person name="Ohm R.A."/>
            <person name="Bhattacharya S.S."/>
            <person name="Shirouzu T."/>
            <person name="Yoshinaga Y."/>
            <person name="Martin F.M."/>
            <person name="Grigoriev I.V."/>
            <person name="Hibbett D.S."/>
        </authorList>
    </citation>
    <scope>NUCLEOTIDE SEQUENCE [LARGE SCALE GENOMIC DNA]</scope>
    <source>
        <strain evidence="13 14">CBS 109695</strain>
    </source>
</reference>
<feature type="domain" description="tRNase Z endonuclease" evidence="12">
    <location>
        <begin position="7"/>
        <end position="57"/>
    </location>
</feature>
<organism evidence="13 14">
    <name type="scientific">Athelia psychrophila</name>
    <dbReference type="NCBI Taxonomy" id="1759441"/>
    <lineage>
        <taxon>Eukaryota</taxon>
        <taxon>Fungi</taxon>
        <taxon>Dikarya</taxon>
        <taxon>Basidiomycota</taxon>
        <taxon>Agaricomycotina</taxon>
        <taxon>Agaricomycetes</taxon>
        <taxon>Agaricomycetidae</taxon>
        <taxon>Atheliales</taxon>
        <taxon>Atheliaceae</taxon>
        <taxon>Athelia</taxon>
    </lineage>
</organism>
<evidence type="ECO:0000256" key="3">
    <source>
        <dbReference type="ARBA" id="ARBA00007823"/>
    </source>
</evidence>
<dbReference type="InterPro" id="IPR036866">
    <property type="entry name" value="RibonucZ/Hydroxyglut_hydro"/>
</dbReference>
<keyword evidence="8" id="KW-0255">Endonuclease</keyword>
<name>A0A166RC72_9AGAM</name>
<evidence type="ECO:0000256" key="7">
    <source>
        <dbReference type="ARBA" id="ARBA00022723"/>
    </source>
</evidence>
<dbReference type="EC" id="3.1.26.11" evidence="4"/>